<name>A0A6I8M313_9PSEU</name>
<evidence type="ECO:0000259" key="1">
    <source>
        <dbReference type="Pfam" id="PF01872"/>
    </source>
</evidence>
<organism evidence="2 3">
    <name type="scientific">Amycolatopsis camponoti</name>
    <dbReference type="NCBI Taxonomy" id="2606593"/>
    <lineage>
        <taxon>Bacteria</taxon>
        <taxon>Bacillati</taxon>
        <taxon>Actinomycetota</taxon>
        <taxon>Actinomycetes</taxon>
        <taxon>Pseudonocardiales</taxon>
        <taxon>Pseudonocardiaceae</taxon>
        <taxon>Amycolatopsis</taxon>
    </lineage>
</organism>
<dbReference type="PANTHER" id="PTHR38011:SF2">
    <property type="entry name" value="BIFUNCTIONAL DEAMINASE-REDUCTASE DOMAIN PROTEIN"/>
    <property type="match status" value="1"/>
</dbReference>
<evidence type="ECO:0000313" key="2">
    <source>
        <dbReference type="EMBL" id="VVJ21933.1"/>
    </source>
</evidence>
<protein>
    <submittedName>
        <fullName evidence="2">Dihydrofolate reductase (EC)</fullName>
        <ecNumber evidence="2">1.5.1.3</ecNumber>
    </submittedName>
</protein>
<proteinExistence type="predicted"/>
<feature type="domain" description="Bacterial bifunctional deaminase-reductase C-terminal" evidence="1">
    <location>
        <begin position="35"/>
        <end position="149"/>
    </location>
</feature>
<accession>A0A6I8M313</accession>
<dbReference type="RefSeq" id="WP_155546766.1">
    <property type="nucleotide sequence ID" value="NZ_CABVGP010000002.1"/>
</dbReference>
<dbReference type="GO" id="GO:0004146">
    <property type="term" value="F:dihydrofolate reductase activity"/>
    <property type="evidence" value="ECO:0007669"/>
    <property type="project" value="UniProtKB-EC"/>
</dbReference>
<dbReference type="InterPro" id="IPR024072">
    <property type="entry name" value="DHFR-like_dom_sf"/>
</dbReference>
<gene>
    <name evidence="2" type="ORF">AA23TX_06947</name>
</gene>
<dbReference type="GO" id="GO:0009231">
    <property type="term" value="P:riboflavin biosynthetic process"/>
    <property type="evidence" value="ECO:0007669"/>
    <property type="project" value="InterPro"/>
</dbReference>
<dbReference type="InterPro" id="IPR050765">
    <property type="entry name" value="Riboflavin_Biosynth_HTPR"/>
</dbReference>
<dbReference type="EC" id="1.5.1.3" evidence="2"/>
<dbReference type="EMBL" id="CABVGP010000002">
    <property type="protein sequence ID" value="VVJ21933.1"/>
    <property type="molecule type" value="Genomic_DNA"/>
</dbReference>
<dbReference type="SUPFAM" id="SSF53597">
    <property type="entry name" value="Dihydrofolate reductase-like"/>
    <property type="match status" value="1"/>
</dbReference>
<keyword evidence="2" id="KW-0560">Oxidoreductase</keyword>
<sequence>MTTDSSRRLVLSTLSSLNGVIGEPMAWAGPHFGPGSATASLTALRRSSAMLMGRRTYDLFSRQWPDTPGDYAAHLNAMPKYVFSRTLRDPSWTNTTVLGGDVADTVARMKREPGGDLVVYGHGRFGRTLTAAGLVDELTLTVVPVIVPDGEAFSRPGDAPSTWELLDAGPGADPGLVSLRYRPRRG</sequence>
<dbReference type="GO" id="GO:0008703">
    <property type="term" value="F:5-amino-6-(5-phosphoribosylamino)uracil reductase activity"/>
    <property type="evidence" value="ECO:0007669"/>
    <property type="project" value="InterPro"/>
</dbReference>
<dbReference type="InterPro" id="IPR002734">
    <property type="entry name" value="RibDG_C"/>
</dbReference>
<dbReference type="PANTHER" id="PTHR38011">
    <property type="entry name" value="DIHYDROFOLATE REDUCTASE FAMILY PROTEIN (AFU_ORTHOLOGUE AFUA_8G06820)"/>
    <property type="match status" value="1"/>
</dbReference>
<keyword evidence="3" id="KW-1185">Reference proteome</keyword>
<dbReference type="Proteomes" id="UP000399805">
    <property type="component" value="Unassembled WGS sequence"/>
</dbReference>
<dbReference type="Gene3D" id="3.40.430.10">
    <property type="entry name" value="Dihydrofolate Reductase, subunit A"/>
    <property type="match status" value="1"/>
</dbReference>
<reference evidence="2 3" key="1">
    <citation type="submission" date="2019-09" db="EMBL/GenBank/DDBJ databases">
        <authorList>
            <person name="Leyn A S."/>
        </authorList>
    </citation>
    <scope>NUCLEOTIDE SEQUENCE [LARGE SCALE GENOMIC DNA]</scope>
    <source>
        <strain evidence="2">AA231_1</strain>
    </source>
</reference>
<dbReference type="AlphaFoldDB" id="A0A6I8M313"/>
<evidence type="ECO:0000313" key="3">
    <source>
        <dbReference type="Proteomes" id="UP000399805"/>
    </source>
</evidence>
<dbReference type="Pfam" id="PF01872">
    <property type="entry name" value="RibD_C"/>
    <property type="match status" value="1"/>
</dbReference>